<evidence type="ECO:0000313" key="2">
    <source>
        <dbReference type="EMBL" id="KAH3705249.1"/>
    </source>
</evidence>
<dbReference type="Proteomes" id="UP000828390">
    <property type="component" value="Unassembled WGS sequence"/>
</dbReference>
<gene>
    <name evidence="2" type="ORF">DPMN_080317</name>
</gene>
<accession>A0A9D3YUV4</accession>
<keyword evidence="3" id="KW-1185">Reference proteome</keyword>
<dbReference type="AlphaFoldDB" id="A0A9D3YUV4"/>
<reference evidence="2" key="1">
    <citation type="journal article" date="2019" name="bioRxiv">
        <title>The Genome of the Zebra Mussel, Dreissena polymorpha: A Resource for Invasive Species Research.</title>
        <authorList>
            <person name="McCartney M.A."/>
            <person name="Auch B."/>
            <person name="Kono T."/>
            <person name="Mallez S."/>
            <person name="Zhang Y."/>
            <person name="Obille A."/>
            <person name="Becker A."/>
            <person name="Abrahante J.E."/>
            <person name="Garbe J."/>
            <person name="Badalamenti J.P."/>
            <person name="Herman A."/>
            <person name="Mangelson H."/>
            <person name="Liachko I."/>
            <person name="Sullivan S."/>
            <person name="Sone E.D."/>
            <person name="Koren S."/>
            <person name="Silverstein K.A.T."/>
            <person name="Beckman K.B."/>
            <person name="Gohl D.M."/>
        </authorList>
    </citation>
    <scope>NUCLEOTIDE SEQUENCE</scope>
    <source>
        <strain evidence="2">Duluth1</strain>
        <tissue evidence="2">Whole animal</tissue>
    </source>
</reference>
<reference evidence="2" key="2">
    <citation type="submission" date="2020-11" db="EMBL/GenBank/DDBJ databases">
        <authorList>
            <person name="McCartney M.A."/>
            <person name="Auch B."/>
            <person name="Kono T."/>
            <person name="Mallez S."/>
            <person name="Becker A."/>
            <person name="Gohl D.M."/>
            <person name="Silverstein K.A.T."/>
            <person name="Koren S."/>
            <person name="Bechman K.B."/>
            <person name="Herman A."/>
            <person name="Abrahante J.E."/>
            <person name="Garbe J."/>
        </authorList>
    </citation>
    <scope>NUCLEOTIDE SEQUENCE</scope>
    <source>
        <strain evidence="2">Duluth1</strain>
        <tissue evidence="2">Whole animal</tissue>
    </source>
</reference>
<sequence length="145" mass="16492">MTGHSAKRTQSNTQTETADHHDRHETIAETESSTRQAARCLLGLPPREPSVPQTPDTSPPHVRRQVKYQKVNSHTNAARTVLLEDDDKGPKHSTPVLASRQQRRSQEEKLECTLTEQYLERMQECEGKSIIMDKFMADQTLGCRK</sequence>
<name>A0A9D3YUV4_DREPO</name>
<dbReference type="EMBL" id="JAIWYP010000015">
    <property type="protein sequence ID" value="KAH3705249.1"/>
    <property type="molecule type" value="Genomic_DNA"/>
</dbReference>
<organism evidence="2 3">
    <name type="scientific">Dreissena polymorpha</name>
    <name type="common">Zebra mussel</name>
    <name type="synonym">Mytilus polymorpha</name>
    <dbReference type="NCBI Taxonomy" id="45954"/>
    <lineage>
        <taxon>Eukaryota</taxon>
        <taxon>Metazoa</taxon>
        <taxon>Spiralia</taxon>
        <taxon>Lophotrochozoa</taxon>
        <taxon>Mollusca</taxon>
        <taxon>Bivalvia</taxon>
        <taxon>Autobranchia</taxon>
        <taxon>Heteroconchia</taxon>
        <taxon>Euheterodonta</taxon>
        <taxon>Imparidentia</taxon>
        <taxon>Neoheterodontei</taxon>
        <taxon>Myida</taxon>
        <taxon>Dreissenoidea</taxon>
        <taxon>Dreissenidae</taxon>
        <taxon>Dreissena</taxon>
    </lineage>
</organism>
<feature type="compositionally biased region" description="Basic and acidic residues" evidence="1">
    <location>
        <begin position="17"/>
        <end position="27"/>
    </location>
</feature>
<proteinExistence type="predicted"/>
<comment type="caution">
    <text evidence="2">The sequence shown here is derived from an EMBL/GenBank/DDBJ whole genome shotgun (WGS) entry which is preliminary data.</text>
</comment>
<evidence type="ECO:0000256" key="1">
    <source>
        <dbReference type="SAM" id="MobiDB-lite"/>
    </source>
</evidence>
<evidence type="ECO:0000313" key="3">
    <source>
        <dbReference type="Proteomes" id="UP000828390"/>
    </source>
</evidence>
<feature type="region of interest" description="Disordered" evidence="1">
    <location>
        <begin position="1"/>
        <end position="108"/>
    </location>
</feature>
<protein>
    <submittedName>
        <fullName evidence="2">Uncharacterized protein</fullName>
    </submittedName>
</protein>